<dbReference type="InterPro" id="IPR040817">
    <property type="entry name" value="LIFR_D2"/>
</dbReference>
<accession>A0A9Q0IML8</accession>
<evidence type="ECO:0000256" key="12">
    <source>
        <dbReference type="SAM" id="SignalP"/>
    </source>
</evidence>
<dbReference type="SUPFAM" id="SSF49265">
    <property type="entry name" value="Fibronectin type III"/>
    <property type="match status" value="2"/>
</dbReference>
<dbReference type="PANTHER" id="PTHR48423">
    <property type="entry name" value="INTERLEUKIN-27 RECEPTOR SUBUNIT ALPHA"/>
    <property type="match status" value="1"/>
</dbReference>
<dbReference type="SMART" id="SM00060">
    <property type="entry name" value="FN3"/>
    <property type="match status" value="3"/>
</dbReference>
<comment type="caution">
    <text evidence="14">The sequence shown here is derived from an EMBL/GenBank/DDBJ whole genome shotgun (WGS) entry which is preliminary data.</text>
</comment>
<dbReference type="PROSITE" id="PS50853">
    <property type="entry name" value="FN3"/>
    <property type="match status" value="2"/>
</dbReference>
<evidence type="ECO:0000313" key="14">
    <source>
        <dbReference type="EMBL" id="KAJ3604179.1"/>
    </source>
</evidence>
<evidence type="ECO:0000256" key="5">
    <source>
        <dbReference type="ARBA" id="ARBA00022737"/>
    </source>
</evidence>
<reference evidence="14" key="1">
    <citation type="submission" date="2022-07" db="EMBL/GenBank/DDBJ databases">
        <title>Chromosome-level genome of Muraenolepis orangiensis.</title>
        <authorList>
            <person name="Kim J."/>
        </authorList>
    </citation>
    <scope>NUCLEOTIDE SEQUENCE</scope>
    <source>
        <strain evidence="14">KU_S4_2022</strain>
        <tissue evidence="14">Muscle</tissue>
    </source>
</reference>
<dbReference type="InterPro" id="IPR052672">
    <property type="entry name" value="Type1_Cytokine_Rcpt_Type2"/>
</dbReference>
<keyword evidence="9" id="KW-0325">Glycoprotein</keyword>
<dbReference type="InterPro" id="IPR013783">
    <property type="entry name" value="Ig-like_fold"/>
</dbReference>
<evidence type="ECO:0000256" key="8">
    <source>
        <dbReference type="ARBA" id="ARBA00023170"/>
    </source>
</evidence>
<sequence length="956" mass="104788">MSPKLKPHALWHVCMLLSLSATQIHCNDGVPQEVNLSPNLSTRQLSVSWLRGTASTFDLIVLRTEFNQTVFYGTVAPTTVEDGRYRWDWTSTEPLECTSLSVQLRSRDGQKTSDWSQPRILPGADLPNTERARMFPQDPVVLVGDNTTVCCIVEEGKVFGTIIYNKMVMNVVRLSRRSYAATKTNQSASPKSGTNVITLNPQNNLLTGTVVFVGYPPRPTDLYCETRDLTSVVCQWIPGETHLYGVKRGTYYTLNGRDCPKNAQRPPKDCSLPEWAGNWTLVAKNPLGQASLSYSAPLTHRVHLVDPANLTAVIHAWNATLLWDWVYPSYHSLALTCQRTFSGVGLQSVAILDLHPDTKYQVRVSCGAQQHFWKWGAWSKTLDFTTGIDFPEAPALWVSLDKDNTGTVMWKWQSHGEITGYELTLWSPDDNVQHTETLPPGTHVVSINLTRMGAAGKITATVTAENAAGASPPASVVLPQLSLDAETPPTVSRVASAAGGFSLSWAGDANATDGYAVEWRDTSCLQDCPVGWTKLVAGTTNVSLDPDTLQAGVWYGISLYSCSPDASELLQHWQGYTEELVPMTSVPNLMINQDNSDIQLTWGEIPLADHRGYLLGYRVYMGPKLTLIANLSDPHSHSYTVKNLPVSSYKFTVKAFTSAGEDTGSTASITMESYTDWLLLEILASLGTMTCFLFLVTFICYKKRKWVKTAFYPDIPEPKLAGDWSSTRGPLNVKPHSNSVVHIVDEPEWDTSKEKLVVIPEEDEDGVDPVDTDEPMSIRYYNQVVDERPIRPRYPDSSESSASSLDSARTDVTYTGIQTSGSSLTFQAEPPFPQDGQHPRGEFPVALAGGEGGYRPQVQPAVPCQGPAQVAPPQSFSEPQPEKGGSYGGYKPQCSWQMDSPGEADEGSIEATSMGSPTSVASTQFLLPQEDEEQSGGEGSSSATTWLHNLLSSTKS</sequence>
<keyword evidence="15" id="KW-1185">Reference proteome</keyword>
<evidence type="ECO:0000256" key="7">
    <source>
        <dbReference type="ARBA" id="ARBA00023136"/>
    </source>
</evidence>
<feature type="region of interest" description="Disordered" evidence="10">
    <location>
        <begin position="789"/>
        <end position="809"/>
    </location>
</feature>
<keyword evidence="6 11" id="KW-1133">Transmembrane helix</keyword>
<evidence type="ECO:0000256" key="4">
    <source>
        <dbReference type="ARBA" id="ARBA00022729"/>
    </source>
</evidence>
<dbReference type="EMBL" id="JANIIK010000044">
    <property type="protein sequence ID" value="KAJ3604179.1"/>
    <property type="molecule type" value="Genomic_DNA"/>
</dbReference>
<evidence type="ECO:0000313" key="15">
    <source>
        <dbReference type="Proteomes" id="UP001148018"/>
    </source>
</evidence>
<dbReference type="Pfam" id="PF17971">
    <property type="entry name" value="LIFR_D2"/>
    <property type="match status" value="1"/>
</dbReference>
<feature type="region of interest" description="Disordered" evidence="10">
    <location>
        <begin position="821"/>
        <end position="956"/>
    </location>
</feature>
<feature type="signal peptide" evidence="12">
    <location>
        <begin position="1"/>
        <end position="26"/>
    </location>
</feature>
<dbReference type="Pfam" id="PF25552">
    <property type="entry name" value="LIFR_D4"/>
    <property type="match status" value="1"/>
</dbReference>
<dbReference type="GO" id="GO:0005886">
    <property type="term" value="C:plasma membrane"/>
    <property type="evidence" value="ECO:0007669"/>
    <property type="project" value="UniProtKB-ARBA"/>
</dbReference>
<feature type="compositionally biased region" description="Low complexity" evidence="10">
    <location>
        <begin position="797"/>
        <end position="807"/>
    </location>
</feature>
<dbReference type="InterPro" id="IPR036116">
    <property type="entry name" value="FN3_sf"/>
</dbReference>
<name>A0A9Q0IML8_9TELE</name>
<evidence type="ECO:0000256" key="3">
    <source>
        <dbReference type="ARBA" id="ARBA00022692"/>
    </source>
</evidence>
<comment type="similarity">
    <text evidence="2">Belongs to the type I cytokine receptor family. Type 2 subfamily.</text>
</comment>
<feature type="compositionally biased region" description="Polar residues" evidence="10">
    <location>
        <begin position="910"/>
        <end position="926"/>
    </location>
</feature>
<dbReference type="OrthoDB" id="6382334at2759"/>
<feature type="domain" description="Fibronectin type-III" evidence="13">
    <location>
        <begin position="582"/>
        <end position="678"/>
    </location>
</feature>
<dbReference type="InterPro" id="IPR048497">
    <property type="entry name" value="LIF-R-like_Ig-like"/>
</dbReference>
<evidence type="ECO:0000256" key="11">
    <source>
        <dbReference type="SAM" id="Phobius"/>
    </source>
</evidence>
<organism evidence="14 15">
    <name type="scientific">Muraenolepis orangiensis</name>
    <name type="common">Patagonian moray cod</name>
    <dbReference type="NCBI Taxonomy" id="630683"/>
    <lineage>
        <taxon>Eukaryota</taxon>
        <taxon>Metazoa</taxon>
        <taxon>Chordata</taxon>
        <taxon>Craniata</taxon>
        <taxon>Vertebrata</taxon>
        <taxon>Euteleostomi</taxon>
        <taxon>Actinopterygii</taxon>
        <taxon>Neopterygii</taxon>
        <taxon>Teleostei</taxon>
        <taxon>Neoteleostei</taxon>
        <taxon>Acanthomorphata</taxon>
        <taxon>Zeiogadaria</taxon>
        <taxon>Gadariae</taxon>
        <taxon>Gadiformes</taxon>
        <taxon>Muraenolepidoidei</taxon>
        <taxon>Muraenolepididae</taxon>
        <taxon>Muraenolepis</taxon>
    </lineage>
</organism>
<evidence type="ECO:0000259" key="13">
    <source>
        <dbReference type="PROSITE" id="PS50853"/>
    </source>
</evidence>
<keyword evidence="7 11" id="KW-0472">Membrane</keyword>
<keyword evidence="3 11" id="KW-0812">Transmembrane</keyword>
<keyword evidence="8" id="KW-0675">Receptor</keyword>
<evidence type="ECO:0000256" key="9">
    <source>
        <dbReference type="ARBA" id="ARBA00023180"/>
    </source>
</evidence>
<feature type="compositionally biased region" description="Polar residues" evidence="10">
    <location>
        <begin position="943"/>
        <end position="956"/>
    </location>
</feature>
<keyword evidence="5" id="KW-0677">Repeat</keyword>
<dbReference type="Proteomes" id="UP001148018">
    <property type="component" value="Unassembled WGS sequence"/>
</dbReference>
<dbReference type="Pfam" id="PF21177">
    <property type="entry name" value="LIF-R_Ig-like"/>
    <property type="match status" value="1"/>
</dbReference>
<evidence type="ECO:0000256" key="10">
    <source>
        <dbReference type="SAM" id="MobiDB-lite"/>
    </source>
</evidence>
<protein>
    <recommendedName>
        <fullName evidence="13">Fibronectin type-III domain-containing protein</fullName>
    </recommendedName>
</protein>
<comment type="subcellular location">
    <subcellularLocation>
        <location evidence="1">Membrane</location>
        <topology evidence="1">Single-pass type I membrane protein</topology>
    </subcellularLocation>
</comment>
<evidence type="ECO:0000256" key="6">
    <source>
        <dbReference type="ARBA" id="ARBA00022989"/>
    </source>
</evidence>
<dbReference type="Gene3D" id="2.60.40.10">
    <property type="entry name" value="Immunoglobulins"/>
    <property type="match status" value="7"/>
</dbReference>
<dbReference type="InterPro" id="IPR003961">
    <property type="entry name" value="FN3_dom"/>
</dbReference>
<proteinExistence type="inferred from homology"/>
<dbReference type="Pfam" id="PF00041">
    <property type="entry name" value="fn3"/>
    <property type="match status" value="1"/>
</dbReference>
<dbReference type="CDD" id="cd00063">
    <property type="entry name" value="FN3"/>
    <property type="match status" value="1"/>
</dbReference>
<feature type="domain" description="Fibronectin type-III" evidence="13">
    <location>
        <begin position="390"/>
        <end position="485"/>
    </location>
</feature>
<dbReference type="PANTHER" id="PTHR48423:SF1">
    <property type="entry name" value="INTERLEUKIN-27 RECEPTOR SUBUNIT ALPHA"/>
    <property type="match status" value="1"/>
</dbReference>
<feature type="transmembrane region" description="Helical" evidence="11">
    <location>
        <begin position="677"/>
        <end position="701"/>
    </location>
</feature>
<keyword evidence="4 12" id="KW-0732">Signal</keyword>
<evidence type="ECO:0000256" key="2">
    <source>
        <dbReference type="ARBA" id="ARBA00008921"/>
    </source>
</evidence>
<dbReference type="AlphaFoldDB" id="A0A9Q0IML8"/>
<gene>
    <name evidence="14" type="ORF">NHX12_028920</name>
</gene>
<feature type="chain" id="PRO_5040363053" description="Fibronectin type-III domain-containing protein" evidence="12">
    <location>
        <begin position="27"/>
        <end position="956"/>
    </location>
</feature>
<evidence type="ECO:0000256" key="1">
    <source>
        <dbReference type="ARBA" id="ARBA00004479"/>
    </source>
</evidence>